<dbReference type="InterPro" id="IPR050583">
    <property type="entry name" value="Mycobacterial_A85_antigen"/>
</dbReference>
<evidence type="ECO:0000313" key="1">
    <source>
        <dbReference type="EMBL" id="ABW25931.1"/>
    </source>
</evidence>
<dbReference type="ESTHER" id="acam1-b0bzk5">
    <property type="family name" value="A85-Feruloyl-Esterase"/>
</dbReference>
<dbReference type="EMBL" id="CP000828">
    <property type="protein sequence ID" value="ABW25931.1"/>
    <property type="molecule type" value="Genomic_DNA"/>
</dbReference>
<dbReference type="KEGG" id="amr:AM1_0889"/>
<dbReference type="InterPro" id="IPR000801">
    <property type="entry name" value="Esterase-like"/>
</dbReference>
<dbReference type="Gene3D" id="3.40.50.1820">
    <property type="entry name" value="alpha/beta hydrolase"/>
    <property type="match status" value="1"/>
</dbReference>
<keyword evidence="2" id="KW-1185">Reference proteome</keyword>
<dbReference type="Pfam" id="PF00756">
    <property type="entry name" value="Esterase"/>
    <property type="match status" value="1"/>
</dbReference>
<dbReference type="Proteomes" id="UP000000268">
    <property type="component" value="Chromosome"/>
</dbReference>
<evidence type="ECO:0000313" key="2">
    <source>
        <dbReference type="Proteomes" id="UP000000268"/>
    </source>
</evidence>
<dbReference type="STRING" id="329726.AM1_0889"/>
<proteinExistence type="predicted"/>
<dbReference type="PANTHER" id="PTHR48098:SF1">
    <property type="entry name" value="DIACYLGLYCEROL ACYLTRANSFERASE_MYCOLYLTRANSFERASE AG85A"/>
    <property type="match status" value="1"/>
</dbReference>
<dbReference type="HOGENOM" id="CLU_075507_0_0_3"/>
<dbReference type="PANTHER" id="PTHR48098">
    <property type="entry name" value="ENTEROCHELIN ESTERASE-RELATED"/>
    <property type="match status" value="1"/>
</dbReference>
<name>B0BZK5_ACAM1</name>
<dbReference type="GO" id="GO:0016747">
    <property type="term" value="F:acyltransferase activity, transferring groups other than amino-acyl groups"/>
    <property type="evidence" value="ECO:0007669"/>
    <property type="project" value="TreeGrafter"/>
</dbReference>
<dbReference type="InterPro" id="IPR029058">
    <property type="entry name" value="AB_hydrolase_fold"/>
</dbReference>
<reference evidence="1 2" key="1">
    <citation type="journal article" date="2008" name="Proc. Natl. Acad. Sci. U.S.A.">
        <title>Niche adaptation and genome expansion in the chlorophyll d-producing cyanobacterium Acaryochloris marina.</title>
        <authorList>
            <person name="Swingley W.D."/>
            <person name="Chen M."/>
            <person name="Cheung P.C."/>
            <person name="Conrad A.L."/>
            <person name="Dejesa L.C."/>
            <person name="Hao J."/>
            <person name="Honchak B.M."/>
            <person name="Karbach L.E."/>
            <person name="Kurdoglu A."/>
            <person name="Lahiri S."/>
            <person name="Mastrian S.D."/>
            <person name="Miyashita H."/>
            <person name="Page L."/>
            <person name="Ramakrishna P."/>
            <person name="Satoh S."/>
            <person name="Sattley W.M."/>
            <person name="Shimada Y."/>
            <person name="Taylor H.L."/>
            <person name="Tomo T."/>
            <person name="Tsuchiya T."/>
            <person name="Wang Z.T."/>
            <person name="Raymond J."/>
            <person name="Mimuro M."/>
            <person name="Blankenship R.E."/>
            <person name="Touchman J.W."/>
        </authorList>
    </citation>
    <scope>NUCLEOTIDE SEQUENCE [LARGE SCALE GENOMIC DNA]</scope>
    <source>
        <strain evidence="2">MBIC 11017</strain>
    </source>
</reference>
<protein>
    <submittedName>
        <fullName evidence="1">Esterase, putative</fullName>
    </submittedName>
</protein>
<organism evidence="1 2">
    <name type="scientific">Acaryochloris marina (strain MBIC 11017)</name>
    <dbReference type="NCBI Taxonomy" id="329726"/>
    <lineage>
        <taxon>Bacteria</taxon>
        <taxon>Bacillati</taxon>
        <taxon>Cyanobacteriota</taxon>
        <taxon>Cyanophyceae</taxon>
        <taxon>Acaryochloridales</taxon>
        <taxon>Acaryochloridaceae</taxon>
        <taxon>Acaryochloris</taxon>
    </lineage>
</organism>
<sequence length="236" mass="26477">MYLPPQLQENPNPQRPCLVVLPGWDFPRTSWVENTNLVSFANRYGYVLLLPEMDKTLYASNYYPETTLKWNSIPGGAFIKTTFIPAIQKRHQLLLTGQHNTLLGLSTGGRGVALIALENPGLFVAGASLSGDFSQENTPEDRLMTALYGPFAQFQSRWLGRDNPQARASEWTMPLYLSHGTADDIVPESQSRLFFEALKQQPSAVVEYHPVAGAGHDYPYWGSQLEAVFKFIDQPR</sequence>
<dbReference type="SUPFAM" id="SSF53474">
    <property type="entry name" value="alpha/beta-Hydrolases"/>
    <property type="match status" value="1"/>
</dbReference>
<gene>
    <name evidence="1" type="ordered locus">AM1_0889</name>
</gene>
<accession>B0BZK5</accession>
<dbReference type="AlphaFoldDB" id="B0BZK5"/>
<dbReference type="eggNOG" id="COG0627">
    <property type="taxonomic scope" value="Bacteria"/>
</dbReference>